<gene>
    <name evidence="1" type="ORF">B0T14DRAFT_535633</name>
</gene>
<sequence length="232" mass="26206">MLLDVMGMSCGDSIYVSNSLTIDPYRFSDRRGIFRALGNVGKPGVSLLVPPPDPIVKKPAADEWNIITHSKWYAKEHLDLFGQTSLHLVLTEYRVPYVTQHRGVRDSQTFFQEATISVYDGTTWVGDADIVKELFRESTERVVRRGKKGKKTETPVSRIRTIVNWPELLDKPSEPVVVLTKGNWISRLATAAMSAQLGYKTTIMPEKYCEMACFSDLKFMANFVQDEGVIIL</sequence>
<evidence type="ECO:0000313" key="2">
    <source>
        <dbReference type="Proteomes" id="UP001175000"/>
    </source>
</evidence>
<keyword evidence="2" id="KW-1185">Reference proteome</keyword>
<evidence type="ECO:0000313" key="1">
    <source>
        <dbReference type="EMBL" id="KAK0622348.1"/>
    </source>
</evidence>
<dbReference type="Proteomes" id="UP001175000">
    <property type="component" value="Unassembled WGS sequence"/>
</dbReference>
<comment type="caution">
    <text evidence="1">The sequence shown here is derived from an EMBL/GenBank/DDBJ whole genome shotgun (WGS) entry which is preliminary data.</text>
</comment>
<dbReference type="EMBL" id="JAULSU010000003">
    <property type="protein sequence ID" value="KAK0622348.1"/>
    <property type="molecule type" value="Genomic_DNA"/>
</dbReference>
<reference evidence="1" key="1">
    <citation type="submission" date="2023-06" db="EMBL/GenBank/DDBJ databases">
        <title>Genome-scale phylogeny and comparative genomics of the fungal order Sordariales.</title>
        <authorList>
            <consortium name="Lawrence Berkeley National Laboratory"/>
            <person name="Hensen N."/>
            <person name="Bonometti L."/>
            <person name="Westerberg I."/>
            <person name="Brannstrom I.O."/>
            <person name="Guillou S."/>
            <person name="Cros-Aarteil S."/>
            <person name="Calhoun S."/>
            <person name="Haridas S."/>
            <person name="Kuo A."/>
            <person name="Mondo S."/>
            <person name="Pangilinan J."/>
            <person name="Riley R."/>
            <person name="Labutti K."/>
            <person name="Andreopoulos B."/>
            <person name="Lipzen A."/>
            <person name="Chen C."/>
            <person name="Yanf M."/>
            <person name="Daum C."/>
            <person name="Ng V."/>
            <person name="Clum A."/>
            <person name="Steindorff A."/>
            <person name="Ohm R."/>
            <person name="Martin F."/>
            <person name="Silar P."/>
            <person name="Natvig D."/>
            <person name="Lalanne C."/>
            <person name="Gautier V."/>
            <person name="Ament-Velasquez S.L."/>
            <person name="Kruys A."/>
            <person name="Hutchinson M.I."/>
            <person name="Powell A.J."/>
            <person name="Barry K."/>
            <person name="Miller A.N."/>
            <person name="Grigoriev I.V."/>
            <person name="Debuchy R."/>
            <person name="Gladieux P."/>
            <person name="Thoren M.H."/>
            <person name="Johannesson H."/>
        </authorList>
    </citation>
    <scope>NUCLEOTIDE SEQUENCE</scope>
    <source>
        <strain evidence="1">CBS 606.72</strain>
    </source>
</reference>
<protein>
    <submittedName>
        <fullName evidence="1">Uncharacterized protein</fullName>
    </submittedName>
</protein>
<organism evidence="1 2">
    <name type="scientific">Immersiella caudata</name>
    <dbReference type="NCBI Taxonomy" id="314043"/>
    <lineage>
        <taxon>Eukaryota</taxon>
        <taxon>Fungi</taxon>
        <taxon>Dikarya</taxon>
        <taxon>Ascomycota</taxon>
        <taxon>Pezizomycotina</taxon>
        <taxon>Sordariomycetes</taxon>
        <taxon>Sordariomycetidae</taxon>
        <taxon>Sordariales</taxon>
        <taxon>Lasiosphaeriaceae</taxon>
        <taxon>Immersiella</taxon>
    </lineage>
</organism>
<name>A0AA39WVF9_9PEZI</name>
<proteinExistence type="predicted"/>
<accession>A0AA39WVF9</accession>
<dbReference type="AlphaFoldDB" id="A0AA39WVF9"/>